<reference evidence="1 2" key="1">
    <citation type="submission" date="2015-10" db="EMBL/GenBank/DDBJ databases">
        <title>Draft genome sequence of Streptomyces sp. RV15, isolated from a marine sponge.</title>
        <authorList>
            <person name="Ruckert C."/>
            <person name="Abdelmohsen U.R."/>
            <person name="Winkler A."/>
            <person name="Hentschel U."/>
            <person name="Kalinowski J."/>
            <person name="Kampfer P."/>
            <person name="Glaeser S."/>
        </authorList>
    </citation>
    <scope>NUCLEOTIDE SEQUENCE [LARGE SCALE GENOMIC DNA]</scope>
    <source>
        <strain evidence="1 2">RV15</strain>
    </source>
</reference>
<organism evidence="1 2">
    <name type="scientific">Streptomyces dysideae</name>
    <dbReference type="NCBI Taxonomy" id="909626"/>
    <lineage>
        <taxon>Bacteria</taxon>
        <taxon>Bacillati</taxon>
        <taxon>Actinomycetota</taxon>
        <taxon>Actinomycetes</taxon>
        <taxon>Kitasatosporales</taxon>
        <taxon>Streptomycetaceae</taxon>
        <taxon>Streptomyces</taxon>
    </lineage>
</organism>
<protein>
    <submittedName>
        <fullName evidence="1">Uncharacterized protein</fullName>
    </submittedName>
</protein>
<comment type="caution">
    <text evidence="1">The sequence shown here is derived from an EMBL/GenBank/DDBJ whole genome shotgun (WGS) entry which is preliminary data.</text>
</comment>
<name>A0A101V1E7_9ACTN</name>
<dbReference type="Gene3D" id="3.20.20.150">
    <property type="entry name" value="Divalent-metal-dependent TIM barrel enzymes"/>
    <property type="match status" value="1"/>
</dbReference>
<dbReference type="RefSeq" id="WP_067019656.1">
    <property type="nucleotide sequence ID" value="NZ_KQ949080.1"/>
</dbReference>
<dbReference type="EMBL" id="LMXB01000031">
    <property type="protein sequence ID" value="KUO20693.1"/>
    <property type="molecule type" value="Genomic_DNA"/>
</dbReference>
<dbReference type="Proteomes" id="UP000053260">
    <property type="component" value="Unassembled WGS sequence"/>
</dbReference>
<dbReference type="STRING" id="909626.AQJ91_12245"/>
<accession>A0A101V1E7</accession>
<evidence type="ECO:0000313" key="1">
    <source>
        <dbReference type="EMBL" id="KUO20693.1"/>
    </source>
</evidence>
<evidence type="ECO:0000313" key="2">
    <source>
        <dbReference type="Proteomes" id="UP000053260"/>
    </source>
</evidence>
<proteinExistence type="predicted"/>
<keyword evidence="2" id="KW-1185">Reference proteome</keyword>
<dbReference type="OrthoDB" id="3473567at2"/>
<gene>
    <name evidence="1" type="ORF">AQJ91_12245</name>
</gene>
<sequence length="251" mass="26625">MTPLVGVSSSSLPHASAPELLHIATRIGAQCLDLWAGRGEGWDPQLDLIAERMPVAFVGVSATLGSGVPADLTPGVMRVVLKRRIPLRLFVAPLADVAAVRRFGADVDRLRDTWGPDLRLVVEPHAATPTLALLDEVLAQHGIGAVVDTLGLVRLRASIAAARAFLLRHAVAVQVKGLTRRDGTYRHVGLNSTPSLTAWTLTLIDGAALPVTVETRSGTAAQDIRILRRALTSHHHPLPVPPEVASCVSVS</sequence>
<dbReference type="InterPro" id="IPR036237">
    <property type="entry name" value="Xyl_isomerase-like_sf"/>
</dbReference>
<dbReference type="SUPFAM" id="SSF51658">
    <property type="entry name" value="Xylose isomerase-like"/>
    <property type="match status" value="1"/>
</dbReference>
<dbReference type="AlphaFoldDB" id="A0A101V1E7"/>